<name>A0A0A9A2F2_ARUDO</name>
<evidence type="ECO:0000256" key="1">
    <source>
        <dbReference type="SAM" id="MobiDB-lite"/>
    </source>
</evidence>
<dbReference type="EMBL" id="GBRH01252614">
    <property type="protein sequence ID" value="JAD45281.1"/>
    <property type="molecule type" value="Transcribed_RNA"/>
</dbReference>
<dbReference type="AlphaFoldDB" id="A0A0A9A2F2"/>
<evidence type="ECO:0000313" key="2">
    <source>
        <dbReference type="EMBL" id="JAD45281.1"/>
    </source>
</evidence>
<reference evidence="2" key="1">
    <citation type="submission" date="2014-09" db="EMBL/GenBank/DDBJ databases">
        <authorList>
            <person name="Magalhaes I.L.F."/>
            <person name="Oliveira U."/>
            <person name="Santos F.R."/>
            <person name="Vidigal T.H.D.A."/>
            <person name="Brescovit A.D."/>
            <person name="Santos A.J."/>
        </authorList>
    </citation>
    <scope>NUCLEOTIDE SEQUENCE</scope>
    <source>
        <tissue evidence="2">Shoot tissue taken approximately 20 cm above the soil surface</tissue>
    </source>
</reference>
<reference evidence="2" key="2">
    <citation type="journal article" date="2015" name="Data Brief">
        <title>Shoot transcriptome of the giant reed, Arundo donax.</title>
        <authorList>
            <person name="Barrero R.A."/>
            <person name="Guerrero F.D."/>
            <person name="Moolhuijzen P."/>
            <person name="Goolsby J.A."/>
            <person name="Tidwell J."/>
            <person name="Bellgard S.E."/>
            <person name="Bellgard M.I."/>
        </authorList>
    </citation>
    <scope>NUCLEOTIDE SEQUENCE</scope>
    <source>
        <tissue evidence="2">Shoot tissue taken approximately 20 cm above the soil surface</tissue>
    </source>
</reference>
<accession>A0A0A9A2F2</accession>
<sequence length="71" mass="7627">MAAPDVVLGDAERFVGRSLFRKVALVQQDAAAIAYRPVKKAVTLKDAGVDPPGIEQSREEVLGSSFKRNSV</sequence>
<feature type="region of interest" description="Disordered" evidence="1">
    <location>
        <begin position="47"/>
        <end position="71"/>
    </location>
</feature>
<proteinExistence type="predicted"/>
<protein>
    <submittedName>
        <fullName evidence="2">Uncharacterized protein</fullName>
    </submittedName>
</protein>
<organism evidence="2">
    <name type="scientific">Arundo donax</name>
    <name type="common">Giant reed</name>
    <name type="synonym">Donax arundinaceus</name>
    <dbReference type="NCBI Taxonomy" id="35708"/>
    <lineage>
        <taxon>Eukaryota</taxon>
        <taxon>Viridiplantae</taxon>
        <taxon>Streptophyta</taxon>
        <taxon>Embryophyta</taxon>
        <taxon>Tracheophyta</taxon>
        <taxon>Spermatophyta</taxon>
        <taxon>Magnoliopsida</taxon>
        <taxon>Liliopsida</taxon>
        <taxon>Poales</taxon>
        <taxon>Poaceae</taxon>
        <taxon>PACMAD clade</taxon>
        <taxon>Arundinoideae</taxon>
        <taxon>Arundineae</taxon>
        <taxon>Arundo</taxon>
    </lineage>
</organism>